<keyword evidence="3" id="KW-0378">Hydrolase</keyword>
<evidence type="ECO:0000313" key="7">
    <source>
        <dbReference type="EMBL" id="QCQ21323.1"/>
    </source>
</evidence>
<dbReference type="GO" id="GO:0003924">
    <property type="term" value="F:GTPase activity"/>
    <property type="evidence" value="ECO:0007669"/>
    <property type="project" value="InterPro"/>
</dbReference>
<dbReference type="AlphaFoldDB" id="A0A4P8L191"/>
<feature type="domain" description="AAA+ ATPase" evidence="6">
    <location>
        <begin position="44"/>
        <end position="303"/>
    </location>
</feature>
<keyword evidence="2" id="KW-0547">Nucleotide-binding</keyword>
<name>A0A4P8L191_9BACT</name>
<dbReference type="SMART" id="SM00382">
    <property type="entry name" value="AAA"/>
    <property type="match status" value="1"/>
</dbReference>
<dbReference type="PANTHER" id="PTHR43087:SF1">
    <property type="entry name" value="LAO_AO TRANSPORT SYSTEM ATPASE"/>
    <property type="match status" value="1"/>
</dbReference>
<dbReference type="NCBIfam" id="TIGR00750">
    <property type="entry name" value="lao"/>
    <property type="match status" value="1"/>
</dbReference>
<evidence type="ECO:0000256" key="2">
    <source>
        <dbReference type="ARBA" id="ARBA00022741"/>
    </source>
</evidence>
<accession>A0A4P8L191</accession>
<organism evidence="7 8">
    <name type="scientific">Desulfoglaeba alkanexedens ALDC</name>
    <dbReference type="NCBI Taxonomy" id="980445"/>
    <lineage>
        <taxon>Bacteria</taxon>
        <taxon>Pseudomonadati</taxon>
        <taxon>Thermodesulfobacteriota</taxon>
        <taxon>Syntrophobacteria</taxon>
        <taxon>Syntrophobacterales</taxon>
        <taxon>Syntrophobacteraceae</taxon>
        <taxon>Desulfoglaeba</taxon>
    </lineage>
</organism>
<dbReference type="Proteomes" id="UP000298602">
    <property type="component" value="Chromosome"/>
</dbReference>
<dbReference type="OrthoDB" id="9778292at2"/>
<proteinExistence type="inferred from homology"/>
<keyword evidence="5" id="KW-0143">Chaperone</keyword>
<evidence type="ECO:0000313" key="8">
    <source>
        <dbReference type="Proteomes" id="UP000298602"/>
    </source>
</evidence>
<dbReference type="KEGG" id="dax:FDQ92_03485"/>
<dbReference type="InterPro" id="IPR052040">
    <property type="entry name" value="GTPase/Isobutyryl-CoA_mutase"/>
</dbReference>
<sequence>MAVDYASQVLEGSPRAAARVISWLENEDDRVTPVMEALYPHTGKAAVIGITGSPGAGKSTLTDKLIQAIRDDGLTVGVVAVDPSSPFTGGAILGDRVRMSRFSTDPGVFIRSMATRGHLGGLARATADVVKVLDALGKDVVLIETVGVGQDEVDIVRLADTTCVVLVPGLGDTIQTMKAGVMEIADIFVINKADRPGADQLYTEVAHRIEQDAQMHEKDWTPPVLKTVAVEDQGVDVLWATVRDHWKYLDESGRLEARRRDRAREETLRMIHHEIFRKIHERLAADGELERIVDRIVAARESPYGVTRRIAREWLRVDDA</sequence>
<keyword evidence="8" id="KW-1185">Reference proteome</keyword>
<dbReference type="InterPro" id="IPR003593">
    <property type="entry name" value="AAA+_ATPase"/>
</dbReference>
<evidence type="ECO:0000256" key="4">
    <source>
        <dbReference type="ARBA" id="ARBA00023134"/>
    </source>
</evidence>
<gene>
    <name evidence="7" type="primary">meaB</name>
    <name evidence="7" type="ORF">FDQ92_03485</name>
</gene>
<reference evidence="7 8" key="2">
    <citation type="submission" date="2019-05" db="EMBL/GenBank/DDBJ databases">
        <authorList>
            <person name="Suflita J.M."/>
            <person name="Marks C.R."/>
        </authorList>
    </citation>
    <scope>NUCLEOTIDE SEQUENCE [LARGE SCALE GENOMIC DNA]</scope>
    <source>
        <strain evidence="7 8">ALDC</strain>
    </source>
</reference>
<comment type="similarity">
    <text evidence="1">Belongs to the SIMIBI class G3E GTPase family. ArgK/MeaB subfamily.</text>
</comment>
<dbReference type="RefSeq" id="WP_137423292.1">
    <property type="nucleotide sequence ID" value="NZ_CP040098.1"/>
</dbReference>
<dbReference type="EMBL" id="CP040098">
    <property type="protein sequence ID" value="QCQ21323.1"/>
    <property type="molecule type" value="Genomic_DNA"/>
</dbReference>
<evidence type="ECO:0000256" key="1">
    <source>
        <dbReference type="ARBA" id="ARBA00009625"/>
    </source>
</evidence>
<protein>
    <submittedName>
        <fullName evidence="7">Methylmalonyl Co-A mutase-associated GTPase MeaB</fullName>
    </submittedName>
</protein>
<dbReference type="GO" id="GO:0005525">
    <property type="term" value="F:GTP binding"/>
    <property type="evidence" value="ECO:0007669"/>
    <property type="project" value="UniProtKB-KW"/>
</dbReference>
<evidence type="ECO:0000256" key="5">
    <source>
        <dbReference type="ARBA" id="ARBA00023186"/>
    </source>
</evidence>
<dbReference type="InterPro" id="IPR027417">
    <property type="entry name" value="P-loop_NTPase"/>
</dbReference>
<reference evidence="7 8" key="1">
    <citation type="submission" date="2019-05" db="EMBL/GenBank/DDBJ databases">
        <title>The Complete Genome Sequence of the n-alkane-degrading Desulfoglaeba alkanexedens ALDC reveals multiple alkylsuccinate synthase gene clusters.</title>
        <authorList>
            <person name="Callaghan A.V."/>
            <person name="Davidova I.A."/>
            <person name="Duncan K.E."/>
            <person name="Morris B."/>
            <person name="McInerney M.J."/>
        </authorList>
    </citation>
    <scope>NUCLEOTIDE SEQUENCE [LARGE SCALE GENOMIC DNA]</scope>
    <source>
        <strain evidence="7 8">ALDC</strain>
    </source>
</reference>
<dbReference type="SUPFAM" id="SSF52540">
    <property type="entry name" value="P-loop containing nucleoside triphosphate hydrolases"/>
    <property type="match status" value="1"/>
</dbReference>
<dbReference type="InterPro" id="IPR005129">
    <property type="entry name" value="GTPase_ArgK"/>
</dbReference>
<evidence type="ECO:0000256" key="3">
    <source>
        <dbReference type="ARBA" id="ARBA00022801"/>
    </source>
</evidence>
<evidence type="ECO:0000259" key="6">
    <source>
        <dbReference type="SMART" id="SM00382"/>
    </source>
</evidence>
<dbReference type="PANTHER" id="PTHR43087">
    <property type="entry name" value="LYSINE/ARGININE/ORNITHINE TRANSPORT SYSTEM KINASE"/>
    <property type="match status" value="1"/>
</dbReference>
<dbReference type="CDD" id="cd03114">
    <property type="entry name" value="MMAA-like"/>
    <property type="match status" value="1"/>
</dbReference>
<dbReference type="Pfam" id="PF03308">
    <property type="entry name" value="MeaB"/>
    <property type="match status" value="1"/>
</dbReference>
<keyword evidence="4" id="KW-0342">GTP-binding</keyword>
<dbReference type="Gene3D" id="3.40.50.300">
    <property type="entry name" value="P-loop containing nucleotide triphosphate hydrolases"/>
    <property type="match status" value="1"/>
</dbReference>